<evidence type="ECO:0000313" key="1">
    <source>
        <dbReference type="EMBL" id="UYM06096.1"/>
    </source>
</evidence>
<accession>A0AA46TIZ3</accession>
<dbReference type="EMBL" id="CP094970">
    <property type="protein sequence ID" value="UYM06096.1"/>
    <property type="molecule type" value="Genomic_DNA"/>
</dbReference>
<name>A0AA46TIZ3_9ACTN</name>
<dbReference type="KEGG" id="sgrg:L0C25_03215"/>
<protein>
    <submittedName>
        <fullName evidence="1">Uncharacterized protein</fullName>
    </submittedName>
</protein>
<organism evidence="1 2">
    <name type="scientific">Solicola gregarius</name>
    <dbReference type="NCBI Taxonomy" id="2908642"/>
    <lineage>
        <taxon>Bacteria</taxon>
        <taxon>Bacillati</taxon>
        <taxon>Actinomycetota</taxon>
        <taxon>Actinomycetes</taxon>
        <taxon>Propionibacteriales</taxon>
        <taxon>Nocardioidaceae</taxon>
        <taxon>Solicola</taxon>
    </lineage>
</organism>
<proteinExistence type="predicted"/>
<dbReference type="AlphaFoldDB" id="A0AA46TIZ3"/>
<reference evidence="1" key="1">
    <citation type="submission" date="2022-01" db="EMBL/GenBank/DDBJ databases">
        <title>Nocardioidaceae gen. sp. A5X3R13.</title>
        <authorList>
            <person name="Lopez Marin M.A."/>
            <person name="Uhlik O."/>
        </authorList>
    </citation>
    <scope>NUCLEOTIDE SEQUENCE</scope>
    <source>
        <strain evidence="1">A5X3R13</strain>
    </source>
</reference>
<gene>
    <name evidence="1" type="ORF">L0C25_03215</name>
</gene>
<keyword evidence="2" id="KW-1185">Reference proteome</keyword>
<dbReference type="Proteomes" id="UP001164390">
    <property type="component" value="Chromosome"/>
</dbReference>
<dbReference type="RefSeq" id="WP_271634944.1">
    <property type="nucleotide sequence ID" value="NZ_CP094970.1"/>
</dbReference>
<evidence type="ECO:0000313" key="2">
    <source>
        <dbReference type="Proteomes" id="UP001164390"/>
    </source>
</evidence>
<sequence length="56" mass="6001">MDTKIYTAKCATYAGTAMSRDAFGLRALVRELNPIAPNADVRVKGDFVGTGWSPPV</sequence>